<dbReference type="Proteomes" id="UP000054988">
    <property type="component" value="Unassembled WGS sequence"/>
</dbReference>
<feature type="compositionally biased region" description="Low complexity" evidence="1">
    <location>
        <begin position="103"/>
        <end position="127"/>
    </location>
</feature>
<dbReference type="AlphaFoldDB" id="A0A0W0FTE6"/>
<feature type="region of interest" description="Disordered" evidence="1">
    <location>
        <begin position="147"/>
        <end position="192"/>
    </location>
</feature>
<feature type="compositionally biased region" description="Polar residues" evidence="1">
    <location>
        <begin position="86"/>
        <end position="98"/>
    </location>
</feature>
<dbReference type="EMBL" id="LATX01001662">
    <property type="protein sequence ID" value="KTB39591.1"/>
    <property type="molecule type" value="Genomic_DNA"/>
</dbReference>
<feature type="compositionally biased region" description="Polar residues" evidence="1">
    <location>
        <begin position="180"/>
        <end position="192"/>
    </location>
</feature>
<accession>A0A0W0FTE6</accession>
<feature type="compositionally biased region" description="Low complexity" evidence="1">
    <location>
        <begin position="155"/>
        <end position="168"/>
    </location>
</feature>
<feature type="region of interest" description="Disordered" evidence="1">
    <location>
        <begin position="66"/>
        <end position="127"/>
    </location>
</feature>
<feature type="region of interest" description="Disordered" evidence="1">
    <location>
        <begin position="234"/>
        <end position="255"/>
    </location>
</feature>
<evidence type="ECO:0000313" key="2">
    <source>
        <dbReference type="EMBL" id="KTB39591.1"/>
    </source>
</evidence>
<comment type="caution">
    <text evidence="2">The sequence shown here is derived from an EMBL/GenBank/DDBJ whole genome shotgun (WGS) entry which is preliminary data.</text>
</comment>
<sequence>MARYPRSPSTQSNGVSSPAFGQKMYHYRSLWLRNLKSGFRRRLPLLRVYSCHLLLRKQALTSRLHQVSQSEDGTPSSIHFTEEEGSTASVEPPTTSVPRTEYPSEPSSSSISASAPSSSPSASALQLPTTVPSTSLTLFGLTVTTESSLTPTIPPTIDESSSPSSRSPGIPPTPTPWASEPNSSYEPSQLEPSPSIRSIALHEGPVISFEASFLRPTALYSSLDRMSTISPTLTASSSALPQRLPPPPSLDLGSEVSIPSSLMFSESSQLARSSSVRSTTSASSGMSQTSITFSILDSSSVIDEMEEEEREESMRMSEVSTEPSLLTTPRASRVRTPSVRGFSTVTPSASISVSISTPQGDKPFDEVNFLYSSITFSAISYSGPFSLAQ</sequence>
<evidence type="ECO:0000256" key="1">
    <source>
        <dbReference type="SAM" id="MobiDB-lite"/>
    </source>
</evidence>
<reference evidence="2 3" key="1">
    <citation type="submission" date="2015-12" db="EMBL/GenBank/DDBJ databases">
        <title>Draft genome sequence of Moniliophthora roreri, the causal agent of frosty pod rot of cacao.</title>
        <authorList>
            <person name="Aime M.C."/>
            <person name="Diaz-Valderrama J.R."/>
            <person name="Kijpornyongpan T."/>
            <person name="Phillips-Mora W."/>
        </authorList>
    </citation>
    <scope>NUCLEOTIDE SEQUENCE [LARGE SCALE GENOMIC DNA]</scope>
    <source>
        <strain evidence="2 3">MCA 2952</strain>
    </source>
</reference>
<name>A0A0W0FTE6_MONRR</name>
<feature type="compositionally biased region" description="Polar residues" evidence="1">
    <location>
        <begin position="66"/>
        <end position="79"/>
    </location>
</feature>
<organism evidence="2 3">
    <name type="scientific">Moniliophthora roreri</name>
    <name type="common">Frosty pod rot fungus</name>
    <name type="synonym">Monilia roreri</name>
    <dbReference type="NCBI Taxonomy" id="221103"/>
    <lineage>
        <taxon>Eukaryota</taxon>
        <taxon>Fungi</taxon>
        <taxon>Dikarya</taxon>
        <taxon>Basidiomycota</taxon>
        <taxon>Agaricomycotina</taxon>
        <taxon>Agaricomycetes</taxon>
        <taxon>Agaricomycetidae</taxon>
        <taxon>Agaricales</taxon>
        <taxon>Marasmiineae</taxon>
        <taxon>Marasmiaceae</taxon>
        <taxon>Moniliophthora</taxon>
    </lineage>
</organism>
<protein>
    <submittedName>
        <fullName evidence="2">Uncharacterized protein</fullName>
    </submittedName>
</protein>
<feature type="compositionally biased region" description="Polar residues" evidence="1">
    <location>
        <begin position="321"/>
        <end position="330"/>
    </location>
</feature>
<evidence type="ECO:0000313" key="3">
    <source>
        <dbReference type="Proteomes" id="UP000054988"/>
    </source>
</evidence>
<gene>
    <name evidence="2" type="ORF">WG66_7836</name>
</gene>
<proteinExistence type="predicted"/>
<feature type="region of interest" description="Disordered" evidence="1">
    <location>
        <begin position="310"/>
        <end position="337"/>
    </location>
</feature>